<dbReference type="STRING" id="1216006.VA7868_02681"/>
<dbReference type="PANTHER" id="PTHR38785">
    <property type="entry name" value="HOMOLOG OF VIRK"/>
    <property type="match status" value="1"/>
</dbReference>
<protein>
    <recommendedName>
        <fullName evidence="3">VirK protein</fullName>
    </recommendedName>
</protein>
<organism evidence="1 2">
    <name type="scientific">Vibrio aerogenes CECT 7868</name>
    <dbReference type="NCBI Taxonomy" id="1216006"/>
    <lineage>
        <taxon>Bacteria</taxon>
        <taxon>Pseudomonadati</taxon>
        <taxon>Pseudomonadota</taxon>
        <taxon>Gammaproteobacteria</taxon>
        <taxon>Vibrionales</taxon>
        <taxon>Vibrionaceae</taxon>
        <taxon>Vibrio</taxon>
    </lineage>
</organism>
<dbReference type="OrthoDB" id="6835762at2"/>
<proteinExistence type="predicted"/>
<evidence type="ECO:0000313" key="1">
    <source>
        <dbReference type="EMBL" id="SHI23075.1"/>
    </source>
</evidence>
<evidence type="ECO:0008006" key="3">
    <source>
        <dbReference type="Google" id="ProtNLM"/>
    </source>
</evidence>
<name>A0A1M5ZFM9_9VIBR</name>
<dbReference type="InterPro" id="IPR007488">
    <property type="entry name" value="DUF535"/>
</dbReference>
<dbReference type="RefSeq" id="WP_073604337.1">
    <property type="nucleotide sequence ID" value="NZ_FQXZ01000029.1"/>
</dbReference>
<accession>A0A1M5ZFM9</accession>
<dbReference type="Proteomes" id="UP000184608">
    <property type="component" value="Unassembled WGS sequence"/>
</dbReference>
<dbReference type="GO" id="GO:0006974">
    <property type="term" value="P:DNA damage response"/>
    <property type="evidence" value="ECO:0007669"/>
    <property type="project" value="TreeGrafter"/>
</dbReference>
<dbReference type="AlphaFoldDB" id="A0A1M5ZFM9"/>
<evidence type="ECO:0000313" key="2">
    <source>
        <dbReference type="Proteomes" id="UP000184608"/>
    </source>
</evidence>
<dbReference type="PANTHER" id="PTHR38785:SF1">
    <property type="entry name" value="HOMOLOG OF VIRK"/>
    <property type="match status" value="1"/>
</dbReference>
<keyword evidence="2" id="KW-1185">Reference proteome</keyword>
<sequence length="324" mass="37502">MNGVCYISRMIELSTQIYDEDKGIKKIRKIVRFILFSLIKRHHFKALENLLFSDPNLSQSIPYISSVFEMSFMPYGCVTWSAKQRITARIHHYNLISQIFTTKTPLLLSPQGIDLLKLSDREGDVYTLNLFRGNIKEGSLGIRLYGGFGTIYSLSFTLFQEQDGRWTMHIGAVQGPRGDCSDRKACIKTLTRSFHGLRPKSFILETTLMLAREWNIDQVQAVSGKGHVYQALRYQSSKARKVKFDYDTFWEEHHAIRLNKHLFAVPLTLPRKEPDTLNRSKRKLYTKRYQFLDELNQQLHEALSGLTGYEPYKPCVPEPSLNPV</sequence>
<reference evidence="1 2" key="1">
    <citation type="submission" date="2016-11" db="EMBL/GenBank/DDBJ databases">
        <authorList>
            <person name="Jaros S."/>
            <person name="Januszkiewicz K."/>
            <person name="Wedrychowicz H."/>
        </authorList>
    </citation>
    <scope>NUCLEOTIDE SEQUENCE [LARGE SCALE GENOMIC DNA]</scope>
    <source>
        <strain evidence="1 2">CECT 7868</strain>
    </source>
</reference>
<dbReference type="EMBL" id="FQXZ01000029">
    <property type="protein sequence ID" value="SHI23075.1"/>
    <property type="molecule type" value="Genomic_DNA"/>
</dbReference>
<gene>
    <name evidence="1" type="ORF">VA7868_02681</name>
</gene>
<dbReference type="Pfam" id="PF04393">
    <property type="entry name" value="DUF535"/>
    <property type="match status" value="1"/>
</dbReference>